<evidence type="ECO:0000313" key="4">
    <source>
        <dbReference type="EMBL" id="AFR05985.1"/>
    </source>
</evidence>
<dbReference type="AlphaFoldDB" id="J7L3J4"/>
<dbReference type="Pfam" id="PF22494">
    <property type="entry name" value="choice_anch_I"/>
    <property type="match status" value="1"/>
</dbReference>
<feature type="region of interest" description="Disordered" evidence="1">
    <location>
        <begin position="443"/>
        <end position="463"/>
    </location>
</feature>
<dbReference type="STRING" id="1205910.B005_2109"/>
<feature type="domain" description="Choice-of-anchor I" evidence="3">
    <location>
        <begin position="58"/>
        <end position="555"/>
    </location>
</feature>
<dbReference type="eggNOG" id="COG3391">
    <property type="taxonomic scope" value="Bacteria"/>
</dbReference>
<dbReference type="PANTHER" id="PTHR46928">
    <property type="entry name" value="MESENCHYME-SPECIFIC CELL SURFACE GLYCOPROTEIN"/>
    <property type="match status" value="1"/>
</dbReference>
<sequence length="582" mass="62691">MSIPLSRTSGNTMRRSLTAAAALAFGLTLASPVQADEAPCYGAPEATEAIGLSVLGTYNTDVFDSSGAEIVAHDPRTQRLFVVNAAAAVVEVLDVSDPENPEKLFDLETAGVRAADGSVVEREAADRTDDGWVVLFDTSGRSVNALRVGALPDMLTFTPEGRTLLVANEGEPNDEVTVDPEGSVSVIAVNRRPASLTQDDVCTADFRAWDEGRELHPDVRVYGPDLPTGEPGAPGRVARNLEPEYIVADSPHTAHVMLQEANAFGVLDLRTAEITDIVPLGVKDHMEPGNGFDASDRDGEIAIENWPVLGMYQPDGFDGYRWRGRTLLVTANEGDARDRDGYSEESRLKNLDVCEDSPRVQEFLENNDQGIESVEELTADENLGRLSVSTAEGLREDGSCYEEIHSFGGRSFSIFGDDGELLFDSGSDFERITAEAAPEFFNSNHRENNFDGRSDDKGPEPEGLVLGKVKGRTYAFIGLERVGGVMIYDVTDPRNVTFTDYVNNRDFGADPSSREAGDLGAEGLTFISGGDSPIPGVPVLAVANEVSGTTTLFRIDSPPAPSAFPRFARWERWAGVPMCAGT</sequence>
<gene>
    <name evidence="4" type="ordered locus">B005_2109</name>
</gene>
<feature type="signal peptide" evidence="2">
    <location>
        <begin position="1"/>
        <end position="35"/>
    </location>
</feature>
<dbReference type="PANTHER" id="PTHR46928:SF1">
    <property type="entry name" value="MESENCHYME-SPECIFIC CELL SURFACE GLYCOPROTEIN"/>
    <property type="match status" value="1"/>
</dbReference>
<evidence type="ECO:0000256" key="1">
    <source>
        <dbReference type="SAM" id="MobiDB-lite"/>
    </source>
</evidence>
<proteinExistence type="predicted"/>
<organism evidence="4 5">
    <name type="scientific">Nocardiopsis alba (strain ATCC BAA-2165 / BE74)</name>
    <dbReference type="NCBI Taxonomy" id="1205910"/>
    <lineage>
        <taxon>Bacteria</taxon>
        <taxon>Bacillati</taxon>
        <taxon>Actinomycetota</taxon>
        <taxon>Actinomycetes</taxon>
        <taxon>Streptosporangiales</taxon>
        <taxon>Nocardiopsidaceae</taxon>
        <taxon>Nocardiopsis</taxon>
    </lineage>
</organism>
<dbReference type="PATRIC" id="fig|1205910.3.peg.1991"/>
<dbReference type="InterPro" id="IPR015943">
    <property type="entry name" value="WD40/YVTN_repeat-like_dom_sf"/>
</dbReference>
<reference evidence="5" key="2">
    <citation type="submission" date="2012-08" db="EMBL/GenBank/DDBJ databases">
        <title>Whole-genome sequence of Nocardiopsis alba strain ATCC BAA-2165 associated with honeybees.</title>
        <authorList>
            <person name="Qiao J."/>
            <person name="Chen L."/>
            <person name="Li Y."/>
            <person name="Wang J."/>
            <person name="Zhang W."/>
            <person name="Chen S."/>
        </authorList>
    </citation>
    <scope>NUCLEOTIDE SEQUENCE [LARGE SCALE GENOMIC DNA]</scope>
    <source>
        <strain evidence="5">ATCC BAA-2165 / BE74</strain>
    </source>
</reference>
<accession>J7L3J4</accession>
<dbReference type="EMBL" id="CP003788">
    <property type="protein sequence ID" value="AFR05985.1"/>
    <property type="molecule type" value="Genomic_DNA"/>
</dbReference>
<evidence type="ECO:0000259" key="3">
    <source>
        <dbReference type="Pfam" id="PF22494"/>
    </source>
</evidence>
<dbReference type="Gene3D" id="2.130.10.10">
    <property type="entry name" value="YVTN repeat-like/Quinoprotein amine dehydrogenase"/>
    <property type="match status" value="1"/>
</dbReference>
<keyword evidence="2" id="KW-0732">Signal</keyword>
<dbReference type="InterPro" id="IPR011048">
    <property type="entry name" value="Haem_d1_sf"/>
</dbReference>
<dbReference type="HOGENOM" id="CLU_020353_0_0_11"/>
<feature type="chain" id="PRO_5003794087" evidence="2">
    <location>
        <begin position="36"/>
        <end position="582"/>
    </location>
</feature>
<name>J7L3J4_NOCAA</name>
<dbReference type="NCBIfam" id="NF038117">
    <property type="entry name" value="choice_anch_I"/>
    <property type="match status" value="1"/>
</dbReference>
<dbReference type="Proteomes" id="UP000003779">
    <property type="component" value="Chromosome"/>
</dbReference>
<dbReference type="InterPro" id="IPR052956">
    <property type="entry name" value="Mesenchyme-surface_protein"/>
</dbReference>
<evidence type="ECO:0000256" key="2">
    <source>
        <dbReference type="SAM" id="SignalP"/>
    </source>
</evidence>
<feature type="compositionally biased region" description="Basic and acidic residues" evidence="1">
    <location>
        <begin position="444"/>
        <end position="460"/>
    </location>
</feature>
<protein>
    <submittedName>
        <fullName evidence="4">Putative alkaline phosphatase</fullName>
    </submittedName>
</protein>
<dbReference type="InterPro" id="IPR055188">
    <property type="entry name" value="Choice_anch_I"/>
</dbReference>
<dbReference type="SUPFAM" id="SSF51004">
    <property type="entry name" value="C-terminal (heme d1) domain of cytochrome cd1-nitrite reductase"/>
    <property type="match status" value="1"/>
</dbReference>
<reference evidence="4 5" key="1">
    <citation type="journal article" date="2012" name="J. Bacteriol.">
        <title>Whole-Genome Sequence of Nocardiopsis alba Strain ATCC BAA-2165, Associated with Honeybees.</title>
        <authorList>
            <person name="Qiao J."/>
            <person name="Chen L."/>
            <person name="Li Y."/>
            <person name="Wang J."/>
            <person name="Zhang W."/>
            <person name="Chen S."/>
        </authorList>
    </citation>
    <scope>NUCLEOTIDE SEQUENCE [LARGE SCALE GENOMIC DNA]</scope>
    <source>
        <strain evidence="5">ATCC BAA-2165 / BE74</strain>
    </source>
</reference>
<evidence type="ECO:0000313" key="5">
    <source>
        <dbReference type="Proteomes" id="UP000003779"/>
    </source>
</evidence>
<dbReference type="KEGG" id="nal:B005_2109"/>